<dbReference type="OrthoDB" id="6616165at2759"/>
<evidence type="ECO:0000313" key="2">
    <source>
        <dbReference type="EMBL" id="KAF0748924.1"/>
    </source>
</evidence>
<comment type="caution">
    <text evidence="2">The sequence shown here is derived from an EMBL/GenBank/DDBJ whole genome shotgun (WGS) entry which is preliminary data.</text>
</comment>
<keyword evidence="3" id="KW-1185">Reference proteome</keyword>
<feature type="non-terminal residue" evidence="2">
    <location>
        <position position="252"/>
    </location>
</feature>
<dbReference type="Proteomes" id="UP000478052">
    <property type="component" value="Unassembled WGS sequence"/>
</dbReference>
<feature type="compositionally biased region" description="Polar residues" evidence="1">
    <location>
        <begin position="231"/>
        <end position="243"/>
    </location>
</feature>
<name>A0A6G0Y4G0_APHCR</name>
<sequence length="252" mass="28843">NAFEDIVRTIQQAATKATSPINPHILNPSKSLPADLKQLIINKRHTRAKWQSTSSLQPNNGSLWKSTKRLTRYRDKIPPLRQENGQLANSDKDKANMFTSQLAETFLHHSCTDPENDSIIEIQKFLSAPLPMSRPATPISPGEIQFIIKKLPLGKAPDIAQAFDKICHDGLLYKLKLFINDGDWIERFIQAVQSRPPIYNTKLPEHSDRNLVLRLWTEVYETMIPTWQEMTSSQKSLKGNETEQNNDEYLKL</sequence>
<protein>
    <submittedName>
        <fullName evidence="2">Uncharacterized protein</fullName>
    </submittedName>
</protein>
<reference evidence="2 3" key="1">
    <citation type="submission" date="2019-08" db="EMBL/GenBank/DDBJ databases">
        <title>Whole genome of Aphis craccivora.</title>
        <authorList>
            <person name="Voronova N.V."/>
            <person name="Shulinski R.S."/>
            <person name="Bandarenka Y.V."/>
            <person name="Zhorov D.G."/>
            <person name="Warner D."/>
        </authorList>
    </citation>
    <scope>NUCLEOTIDE SEQUENCE [LARGE SCALE GENOMIC DNA]</scope>
    <source>
        <strain evidence="2">180601</strain>
        <tissue evidence="2">Whole Body</tissue>
    </source>
</reference>
<accession>A0A6G0Y4G0</accession>
<gene>
    <name evidence="2" type="ORF">FWK35_00022490</name>
</gene>
<dbReference type="EMBL" id="VUJU01006293">
    <property type="protein sequence ID" value="KAF0748924.1"/>
    <property type="molecule type" value="Genomic_DNA"/>
</dbReference>
<feature type="region of interest" description="Disordered" evidence="1">
    <location>
        <begin position="231"/>
        <end position="252"/>
    </location>
</feature>
<evidence type="ECO:0000256" key="1">
    <source>
        <dbReference type="SAM" id="MobiDB-lite"/>
    </source>
</evidence>
<organism evidence="2 3">
    <name type="scientific">Aphis craccivora</name>
    <name type="common">Cowpea aphid</name>
    <dbReference type="NCBI Taxonomy" id="307492"/>
    <lineage>
        <taxon>Eukaryota</taxon>
        <taxon>Metazoa</taxon>
        <taxon>Ecdysozoa</taxon>
        <taxon>Arthropoda</taxon>
        <taxon>Hexapoda</taxon>
        <taxon>Insecta</taxon>
        <taxon>Pterygota</taxon>
        <taxon>Neoptera</taxon>
        <taxon>Paraneoptera</taxon>
        <taxon>Hemiptera</taxon>
        <taxon>Sternorrhyncha</taxon>
        <taxon>Aphidomorpha</taxon>
        <taxon>Aphidoidea</taxon>
        <taxon>Aphididae</taxon>
        <taxon>Aphidini</taxon>
        <taxon>Aphis</taxon>
        <taxon>Aphis</taxon>
    </lineage>
</organism>
<feature type="non-terminal residue" evidence="2">
    <location>
        <position position="1"/>
    </location>
</feature>
<dbReference type="AlphaFoldDB" id="A0A6G0Y4G0"/>
<evidence type="ECO:0000313" key="3">
    <source>
        <dbReference type="Proteomes" id="UP000478052"/>
    </source>
</evidence>
<proteinExistence type="predicted"/>